<proteinExistence type="predicted"/>
<dbReference type="RefSeq" id="YP_009119336.1">
    <property type="nucleotide sequence ID" value="NC_026440.1"/>
</dbReference>
<dbReference type="KEGG" id="vg:23462018"/>
<sequence>MAFVGASRLTSCFCPCIVLCAHAKRGRERKGALNGERKKGNSKKWHGDGTDDQARQIVENPEGAGEALATYWHPCLACRGRQQENSNTIGVMTAPRALAQDA</sequence>
<evidence type="ECO:0000313" key="2">
    <source>
        <dbReference type="EMBL" id="AJF97101.1"/>
    </source>
</evidence>
<dbReference type="Proteomes" id="UP000202511">
    <property type="component" value="Segment"/>
</dbReference>
<name>A0A0B5J8I5_9VIRU</name>
<accession>A0A0B5J8I5</accession>
<evidence type="ECO:0000256" key="1">
    <source>
        <dbReference type="SAM" id="MobiDB-lite"/>
    </source>
</evidence>
<evidence type="ECO:0000313" key="3">
    <source>
        <dbReference type="Proteomes" id="UP000202511"/>
    </source>
</evidence>
<protein>
    <submittedName>
        <fullName evidence="2">Uncharacterized protein</fullName>
    </submittedName>
</protein>
<dbReference type="EMBL" id="KP136319">
    <property type="protein sequence ID" value="AJF97101.1"/>
    <property type="molecule type" value="Genomic_DNA"/>
</dbReference>
<reference evidence="2 3" key="1">
    <citation type="journal article" date="2015" name="Parasitol. Res.">
        <title>Viruses in close associations with free-living amoebae.</title>
        <authorList>
            <person name="Scheid P."/>
        </authorList>
    </citation>
    <scope>NUCLEOTIDE SEQUENCE [LARGE SCALE GENOMIC DNA]</scope>
    <source>
        <strain evidence="2">KlaHel</strain>
    </source>
</reference>
<dbReference type="GeneID" id="23462018"/>
<feature type="region of interest" description="Disordered" evidence="1">
    <location>
        <begin position="26"/>
        <end position="60"/>
    </location>
</feature>
<organism evidence="2 3">
    <name type="scientific">Pandoravirus inopinatum</name>
    <dbReference type="NCBI Taxonomy" id="1605721"/>
    <lineage>
        <taxon>Viruses</taxon>
        <taxon>Pandoravirus</taxon>
    </lineage>
</organism>
<feature type="compositionally biased region" description="Basic and acidic residues" evidence="1">
    <location>
        <begin position="29"/>
        <end position="54"/>
    </location>
</feature>